<feature type="chain" id="PRO_5044800052" evidence="4">
    <location>
        <begin position="22"/>
        <end position="131"/>
    </location>
</feature>
<sequence length="131" mass="14202">MTMRWAFALVIMALVVGRATAAIGCGDAVSKVLPCQSFMLSGAAAPSPSCCSAVQSPEKMERASTDDRQAICKCFKGLYRLFPVNIDKAKLVPQLCNVTISIAVTPNIDCDRSTFFFIFIDITSPFFTSFV</sequence>
<dbReference type="PANTHER" id="PTHR33076">
    <property type="entry name" value="NON-SPECIFIC LIPID-TRANSFER PROTEIN 2-RELATED"/>
    <property type="match status" value="1"/>
</dbReference>
<dbReference type="PRINTS" id="PR00382">
    <property type="entry name" value="LIPIDTRNSFER"/>
</dbReference>
<evidence type="ECO:0000256" key="2">
    <source>
        <dbReference type="ARBA" id="ARBA00022448"/>
    </source>
</evidence>
<protein>
    <submittedName>
        <fullName evidence="6">Non-specific lipid-transfer protein 3-like</fullName>
    </submittedName>
</protein>
<dbReference type="CDD" id="cd01960">
    <property type="entry name" value="nsLTP1"/>
    <property type="match status" value="1"/>
</dbReference>
<keyword evidence="7" id="KW-1185">Reference proteome</keyword>
<dbReference type="SMART" id="SM00499">
    <property type="entry name" value="AAI"/>
    <property type="match status" value="1"/>
</dbReference>
<dbReference type="InterPro" id="IPR016140">
    <property type="entry name" value="Bifunc_inhib/LTP/seed_store"/>
</dbReference>
<keyword evidence="4" id="KW-0732">Signal</keyword>
<dbReference type="InterPro" id="IPR036312">
    <property type="entry name" value="Bifun_inhib/LTP/seed_sf"/>
</dbReference>
<dbReference type="InterPro" id="IPR000528">
    <property type="entry name" value="Plant_nsLTP"/>
</dbReference>
<keyword evidence="3" id="KW-0446">Lipid-binding</keyword>
<dbReference type="Proteomes" id="UP001567538">
    <property type="component" value="Unassembled WGS sequence"/>
</dbReference>
<dbReference type="GO" id="GO:0008289">
    <property type="term" value="F:lipid binding"/>
    <property type="evidence" value="ECO:0007669"/>
    <property type="project" value="UniProtKB-KW"/>
</dbReference>
<dbReference type="EMBL" id="JBEAFC010000004">
    <property type="protein sequence ID" value="KAL1560065.1"/>
    <property type="molecule type" value="Genomic_DNA"/>
</dbReference>
<name>A0ABD1HUA0_SALDI</name>
<evidence type="ECO:0000256" key="4">
    <source>
        <dbReference type="SAM" id="SignalP"/>
    </source>
</evidence>
<dbReference type="Gene3D" id="1.10.110.10">
    <property type="entry name" value="Plant lipid-transfer and hydrophobic proteins"/>
    <property type="match status" value="1"/>
</dbReference>
<proteinExistence type="inferred from homology"/>
<dbReference type="SUPFAM" id="SSF47699">
    <property type="entry name" value="Bifunctional inhibitor/lipid-transfer protein/seed storage 2S albumin"/>
    <property type="match status" value="1"/>
</dbReference>
<gene>
    <name evidence="6" type="ORF">AAHA92_10329</name>
</gene>
<evidence type="ECO:0000313" key="7">
    <source>
        <dbReference type="Proteomes" id="UP001567538"/>
    </source>
</evidence>
<evidence type="ECO:0000256" key="1">
    <source>
        <dbReference type="ARBA" id="ARBA00009748"/>
    </source>
</evidence>
<dbReference type="Pfam" id="PF14368">
    <property type="entry name" value="LTP_2"/>
    <property type="match status" value="1"/>
</dbReference>
<comment type="similarity">
    <text evidence="1">Belongs to the plant LTP family.</text>
</comment>
<organism evidence="6 7">
    <name type="scientific">Salvia divinorum</name>
    <name type="common">Maria pastora</name>
    <name type="synonym">Diviner's sage</name>
    <dbReference type="NCBI Taxonomy" id="28513"/>
    <lineage>
        <taxon>Eukaryota</taxon>
        <taxon>Viridiplantae</taxon>
        <taxon>Streptophyta</taxon>
        <taxon>Embryophyta</taxon>
        <taxon>Tracheophyta</taxon>
        <taxon>Spermatophyta</taxon>
        <taxon>Magnoliopsida</taxon>
        <taxon>eudicotyledons</taxon>
        <taxon>Gunneridae</taxon>
        <taxon>Pentapetalae</taxon>
        <taxon>asterids</taxon>
        <taxon>lamiids</taxon>
        <taxon>Lamiales</taxon>
        <taxon>Lamiaceae</taxon>
        <taxon>Nepetoideae</taxon>
        <taxon>Mentheae</taxon>
        <taxon>Salviinae</taxon>
        <taxon>Salvia</taxon>
        <taxon>Salvia subgen. Calosphace</taxon>
    </lineage>
</organism>
<evidence type="ECO:0000313" key="6">
    <source>
        <dbReference type="EMBL" id="KAL1560065.1"/>
    </source>
</evidence>
<feature type="domain" description="Bifunctional inhibitor/plant lipid transfer protein/seed storage helical" evidence="5">
    <location>
        <begin position="25"/>
        <end position="110"/>
    </location>
</feature>
<dbReference type="AlphaFoldDB" id="A0ABD1HUA0"/>
<keyword evidence="2" id="KW-0813">Transport</keyword>
<accession>A0ABD1HUA0</accession>
<evidence type="ECO:0000259" key="5">
    <source>
        <dbReference type="SMART" id="SM00499"/>
    </source>
</evidence>
<reference evidence="6 7" key="1">
    <citation type="submission" date="2024-06" db="EMBL/GenBank/DDBJ databases">
        <title>A chromosome level genome sequence of Diviner's sage (Salvia divinorum).</title>
        <authorList>
            <person name="Ford S.A."/>
            <person name="Ro D.-K."/>
            <person name="Ness R.W."/>
            <person name="Phillips M.A."/>
        </authorList>
    </citation>
    <scope>NUCLEOTIDE SEQUENCE [LARGE SCALE GENOMIC DNA]</scope>
    <source>
        <strain evidence="6">SAF-2024a</strain>
        <tissue evidence="6">Leaf</tissue>
    </source>
</reference>
<evidence type="ECO:0000256" key="3">
    <source>
        <dbReference type="ARBA" id="ARBA00023121"/>
    </source>
</evidence>
<comment type="caution">
    <text evidence="6">The sequence shown here is derived from an EMBL/GenBank/DDBJ whole genome shotgun (WGS) entry which is preliminary data.</text>
</comment>
<feature type="signal peptide" evidence="4">
    <location>
        <begin position="1"/>
        <end position="21"/>
    </location>
</feature>